<dbReference type="STRING" id="441103.TRN7648_03097"/>
<dbReference type="PANTHER" id="PTHR43130">
    <property type="entry name" value="ARAC-FAMILY TRANSCRIPTIONAL REGULATOR"/>
    <property type="match status" value="1"/>
</dbReference>
<evidence type="ECO:0000313" key="6">
    <source>
        <dbReference type="Proteomes" id="UP000054935"/>
    </source>
</evidence>
<evidence type="ECO:0000313" key="5">
    <source>
        <dbReference type="EMBL" id="CUH80694.1"/>
    </source>
</evidence>
<dbReference type="PANTHER" id="PTHR43130:SF3">
    <property type="entry name" value="HTH-TYPE TRANSCRIPTIONAL REGULATOR RV1931C"/>
    <property type="match status" value="1"/>
</dbReference>
<dbReference type="InterPro" id="IPR052158">
    <property type="entry name" value="INH-QAR"/>
</dbReference>
<dbReference type="AlphaFoldDB" id="A0A0P1GWN1"/>
<dbReference type="InterPro" id="IPR029062">
    <property type="entry name" value="Class_I_gatase-like"/>
</dbReference>
<dbReference type="CDD" id="cd03136">
    <property type="entry name" value="GATase1_AraC_ArgR_like"/>
    <property type="match status" value="1"/>
</dbReference>
<organism evidence="5 6">
    <name type="scientific">Tropicibacter naphthalenivorans</name>
    <dbReference type="NCBI Taxonomy" id="441103"/>
    <lineage>
        <taxon>Bacteria</taxon>
        <taxon>Pseudomonadati</taxon>
        <taxon>Pseudomonadota</taxon>
        <taxon>Alphaproteobacteria</taxon>
        <taxon>Rhodobacterales</taxon>
        <taxon>Roseobacteraceae</taxon>
        <taxon>Tropicibacter</taxon>
    </lineage>
</organism>
<dbReference type="SUPFAM" id="SSF52317">
    <property type="entry name" value="Class I glutamine amidotransferase-like"/>
    <property type="match status" value="1"/>
</dbReference>
<evidence type="ECO:0000256" key="1">
    <source>
        <dbReference type="ARBA" id="ARBA00023015"/>
    </source>
</evidence>
<gene>
    <name evidence="5" type="primary">cdhR_3</name>
    <name evidence="5" type="ORF">TRN7648_03097</name>
</gene>
<dbReference type="RefSeq" id="WP_058248561.1">
    <property type="nucleotide sequence ID" value="NZ_CYSE01000006.1"/>
</dbReference>
<evidence type="ECO:0000259" key="4">
    <source>
        <dbReference type="PROSITE" id="PS01124"/>
    </source>
</evidence>
<evidence type="ECO:0000256" key="2">
    <source>
        <dbReference type="ARBA" id="ARBA00023163"/>
    </source>
</evidence>
<dbReference type="GO" id="GO:0043565">
    <property type="term" value="F:sequence-specific DNA binding"/>
    <property type="evidence" value="ECO:0007669"/>
    <property type="project" value="InterPro"/>
</dbReference>
<dbReference type="SMART" id="SM00342">
    <property type="entry name" value="HTH_ARAC"/>
    <property type="match status" value="1"/>
</dbReference>
<dbReference type="Gene3D" id="1.10.10.60">
    <property type="entry name" value="Homeodomain-like"/>
    <property type="match status" value="1"/>
</dbReference>
<dbReference type="EMBL" id="CYSE01000006">
    <property type="protein sequence ID" value="CUH80694.1"/>
    <property type="molecule type" value="Genomic_DNA"/>
</dbReference>
<name>A0A0P1GWN1_9RHOB</name>
<proteinExistence type="predicted"/>
<evidence type="ECO:0000256" key="3">
    <source>
        <dbReference type="SAM" id="MobiDB-lite"/>
    </source>
</evidence>
<dbReference type="Pfam" id="PF01965">
    <property type="entry name" value="DJ-1_PfpI"/>
    <property type="match status" value="1"/>
</dbReference>
<dbReference type="OrthoDB" id="9793400at2"/>
<dbReference type="SUPFAM" id="SSF46689">
    <property type="entry name" value="Homeodomain-like"/>
    <property type="match status" value="1"/>
</dbReference>
<feature type="domain" description="HTH araC/xylS-type" evidence="4">
    <location>
        <begin position="224"/>
        <end position="322"/>
    </location>
</feature>
<sequence length="330" mass="36231">MVNSDHKRLKVAFLLAESFTLSAFANFVDVLRLAADEADRSRPILCDWGVLSDTMNPVRSSCGVRVSPDTRLRDAGAYDYVIVVGGLMSEETGLSAPMTTFLQDRAAKGTPLIGLCTGVFHLQEAGLLAGYRCCVSWFHHQDFLDRFETERPVSDQIFVVDRDRLTCSGGHGAAHLAAHLVSRHLGQSAAIKSLNIMMIDNALGGDRPQPGQSLDRQPRDPLVKRAVLLMQQNIEVPLTVAALADRLDTPRRTLLRRFEADLAASPSRVYMDLRLDRALSKLASSDAPIPEVAQLCGFCDSAHLSKTLKQDRGWTPSQYRAAKRAAPPQP</sequence>
<dbReference type="Gene3D" id="3.40.50.880">
    <property type="match status" value="1"/>
</dbReference>
<dbReference type="PROSITE" id="PS01124">
    <property type="entry name" value="HTH_ARAC_FAMILY_2"/>
    <property type="match status" value="1"/>
</dbReference>
<reference evidence="5 6" key="1">
    <citation type="submission" date="2015-09" db="EMBL/GenBank/DDBJ databases">
        <authorList>
            <consortium name="Swine Surveillance"/>
        </authorList>
    </citation>
    <scope>NUCLEOTIDE SEQUENCE [LARGE SCALE GENOMIC DNA]</scope>
    <source>
        <strain evidence="5 6">CECT 7648</strain>
    </source>
</reference>
<dbReference type="InterPro" id="IPR002818">
    <property type="entry name" value="DJ-1/PfpI"/>
</dbReference>
<accession>A0A0P1GWN1</accession>
<dbReference type="InterPro" id="IPR009057">
    <property type="entry name" value="Homeodomain-like_sf"/>
</dbReference>
<dbReference type="InterPro" id="IPR018060">
    <property type="entry name" value="HTH_AraC"/>
</dbReference>
<feature type="region of interest" description="Disordered" evidence="3">
    <location>
        <begin position="311"/>
        <end position="330"/>
    </location>
</feature>
<dbReference type="Proteomes" id="UP000054935">
    <property type="component" value="Unassembled WGS sequence"/>
</dbReference>
<keyword evidence="6" id="KW-1185">Reference proteome</keyword>
<dbReference type="Pfam" id="PF12833">
    <property type="entry name" value="HTH_18"/>
    <property type="match status" value="1"/>
</dbReference>
<keyword evidence="2" id="KW-0804">Transcription</keyword>
<protein>
    <submittedName>
        <fullName evidence="5">Carnitine catabolism transcriptional activator</fullName>
    </submittedName>
</protein>
<dbReference type="GO" id="GO:0003700">
    <property type="term" value="F:DNA-binding transcription factor activity"/>
    <property type="evidence" value="ECO:0007669"/>
    <property type="project" value="InterPro"/>
</dbReference>
<keyword evidence="1" id="KW-0805">Transcription regulation</keyword>